<proteinExistence type="predicted"/>
<gene>
    <name evidence="4" type="ORF">F511_08583</name>
</gene>
<evidence type="ECO:0000256" key="3">
    <source>
        <dbReference type="SAM" id="MobiDB-lite"/>
    </source>
</evidence>
<feature type="compositionally biased region" description="Polar residues" evidence="3">
    <location>
        <begin position="134"/>
        <end position="163"/>
    </location>
</feature>
<evidence type="ECO:0000256" key="1">
    <source>
        <dbReference type="ARBA" id="ARBA00023054"/>
    </source>
</evidence>
<evidence type="ECO:0000313" key="4">
    <source>
        <dbReference type="EMBL" id="KZV51973.1"/>
    </source>
</evidence>
<keyword evidence="5" id="KW-1185">Reference proteome</keyword>
<organism evidence="4 5">
    <name type="scientific">Dorcoceras hygrometricum</name>
    <dbReference type="NCBI Taxonomy" id="472368"/>
    <lineage>
        <taxon>Eukaryota</taxon>
        <taxon>Viridiplantae</taxon>
        <taxon>Streptophyta</taxon>
        <taxon>Embryophyta</taxon>
        <taxon>Tracheophyta</taxon>
        <taxon>Spermatophyta</taxon>
        <taxon>Magnoliopsida</taxon>
        <taxon>eudicotyledons</taxon>
        <taxon>Gunneridae</taxon>
        <taxon>Pentapetalae</taxon>
        <taxon>asterids</taxon>
        <taxon>lamiids</taxon>
        <taxon>Lamiales</taxon>
        <taxon>Gesneriaceae</taxon>
        <taxon>Didymocarpoideae</taxon>
        <taxon>Trichosporeae</taxon>
        <taxon>Loxocarpinae</taxon>
        <taxon>Dorcoceras</taxon>
    </lineage>
</organism>
<feature type="compositionally biased region" description="Pro residues" evidence="3">
    <location>
        <begin position="417"/>
        <end position="426"/>
    </location>
</feature>
<dbReference type="Proteomes" id="UP000250235">
    <property type="component" value="Unassembled WGS sequence"/>
</dbReference>
<accession>A0A2Z7CYS8</accession>
<dbReference type="EMBL" id="KQ991552">
    <property type="protein sequence ID" value="KZV51973.1"/>
    <property type="molecule type" value="Genomic_DNA"/>
</dbReference>
<keyword evidence="1 2" id="KW-0175">Coiled coil</keyword>
<dbReference type="InterPro" id="IPR040265">
    <property type="entry name" value="CHUP1/IPGA1-like"/>
</dbReference>
<dbReference type="PANTHER" id="PTHR31342">
    <property type="entry name" value="PROTEIN CHUP1, CHLOROPLASTIC"/>
    <property type="match status" value="1"/>
</dbReference>
<feature type="compositionally biased region" description="Pro residues" evidence="3">
    <location>
        <begin position="376"/>
        <end position="386"/>
    </location>
</feature>
<feature type="coiled-coil region" evidence="2">
    <location>
        <begin position="574"/>
        <end position="601"/>
    </location>
</feature>
<dbReference type="AlphaFoldDB" id="A0A2Z7CYS8"/>
<dbReference type="OrthoDB" id="2020598at2759"/>
<sequence length="792" mass="87678">MTDLKNKISVFRDLLDFAPCSGSATVNELLILTLDDIFKLHPRIKPAGLSVSEIEGASVHKALKFFCDAMKSLGALWTTEGWLVKCNYDSNMKLEHVELEQIALMMLEDMIKLARERLFDESDEDEEMDEFSPPASQASRKSLFGSYSDNKNSLSGSPATPTSVLPEAWKSSTNGGKTGPYSPPLLLPLRVQAIEKLNPIDVKRLSFHMFPHAVVQDSNYYIQNRKADREVDLGFEEKKGSEVKERGSMNEADQDYEMLDDMDRVDEVERQDDSKDEVPKIKITGLVGIIEDKGRNSIGILDTKEQVSPTKEKIDVILPPPSLPKLRSNVKNFVMRAVCIPPTSVANDEVEFQKPSPQARKESMPVTHYPQSLSVPAPPPPPPVPSPQQSTQFVPAPPPPPPPPVPSPQPSTHFVPAPIPPPPPPLFSTTTSELPPPPPPPLSGLRNGPPMTPPPPPPMAVRIGAPPPPPPPMGGSKWPVPPPPLAMHMANMAAPPPPPGLAGSKSLRPKKAMTKLKRSSQMGNLYRLLKGKVEGSSLDGKSSAGRKGKVGAAPGGKQGMADALAEMTKRSAYFQQIEEDVKNYEKTIKEIKSAINSFQTSDMTELVKFHKYVESHLEKLTDETQVLARFEDFPSKKLEALRMAAALYSKLDSVASTLKNWPIVSPLAQLLDKAESYFNKMKGEMDALERTKDEESKKFQAHKINFDFNIIVHIKELMVDVSSSCMELALKEKRNIKDKENENEAKRKGSAKMLWRAFQFAFRVYSFAGGHDDRADKLTRELAQEIETDPHH</sequence>
<evidence type="ECO:0000256" key="2">
    <source>
        <dbReference type="SAM" id="Coils"/>
    </source>
</evidence>
<feature type="region of interest" description="Disordered" evidence="3">
    <location>
        <begin position="122"/>
        <end position="181"/>
    </location>
</feature>
<reference evidence="4 5" key="1">
    <citation type="journal article" date="2015" name="Proc. Natl. Acad. Sci. U.S.A.">
        <title>The resurrection genome of Boea hygrometrica: A blueprint for survival of dehydration.</title>
        <authorList>
            <person name="Xiao L."/>
            <person name="Yang G."/>
            <person name="Zhang L."/>
            <person name="Yang X."/>
            <person name="Zhao S."/>
            <person name="Ji Z."/>
            <person name="Zhou Q."/>
            <person name="Hu M."/>
            <person name="Wang Y."/>
            <person name="Chen M."/>
            <person name="Xu Y."/>
            <person name="Jin H."/>
            <person name="Xiao X."/>
            <person name="Hu G."/>
            <person name="Bao F."/>
            <person name="Hu Y."/>
            <person name="Wan P."/>
            <person name="Li L."/>
            <person name="Deng X."/>
            <person name="Kuang T."/>
            <person name="Xiang C."/>
            <person name="Zhu J.K."/>
            <person name="Oliver M.J."/>
            <person name="He Y."/>
        </authorList>
    </citation>
    <scope>NUCLEOTIDE SEQUENCE [LARGE SCALE GENOMIC DNA]</scope>
    <source>
        <strain evidence="5">cv. XS01</strain>
    </source>
</reference>
<evidence type="ECO:0000313" key="5">
    <source>
        <dbReference type="Proteomes" id="UP000250235"/>
    </source>
</evidence>
<protein>
    <submittedName>
        <fullName evidence="4">Uncharacterized protein</fullName>
    </submittedName>
</protein>
<dbReference type="PANTHER" id="PTHR31342:SF16">
    <property type="entry name" value="TALIN_MIDDLE DOMAIN-CONTAINING PROTEIN"/>
    <property type="match status" value="1"/>
</dbReference>
<feature type="region of interest" description="Disordered" evidence="3">
    <location>
        <begin position="535"/>
        <end position="558"/>
    </location>
</feature>
<feature type="compositionally biased region" description="Pro residues" evidence="3">
    <location>
        <begin position="450"/>
        <end position="475"/>
    </location>
</feature>
<feature type="coiled-coil region" evidence="2">
    <location>
        <begin position="671"/>
        <end position="705"/>
    </location>
</feature>
<feature type="region of interest" description="Disordered" evidence="3">
    <location>
        <begin position="348"/>
        <end position="475"/>
    </location>
</feature>
<name>A0A2Z7CYS8_9LAMI</name>
<feature type="compositionally biased region" description="Pro residues" evidence="3">
    <location>
        <begin position="395"/>
        <end position="409"/>
    </location>
</feature>